<organism evidence="3 4">
    <name type="scientific">Nocardioides marmoribigeumensis</name>
    <dbReference type="NCBI Taxonomy" id="433649"/>
    <lineage>
        <taxon>Bacteria</taxon>
        <taxon>Bacillati</taxon>
        <taxon>Actinomycetota</taxon>
        <taxon>Actinomycetes</taxon>
        <taxon>Propionibacteriales</taxon>
        <taxon>Nocardioidaceae</taxon>
        <taxon>Nocardioides</taxon>
    </lineage>
</organism>
<dbReference type="RefSeq" id="WP_310300642.1">
    <property type="nucleotide sequence ID" value="NZ_BAAAPS010000008.1"/>
</dbReference>
<evidence type="ECO:0000313" key="3">
    <source>
        <dbReference type="EMBL" id="MDR7361921.1"/>
    </source>
</evidence>
<gene>
    <name evidence="3" type="ORF">J2S63_001474</name>
</gene>
<name>A0ABU2BTF9_9ACTN</name>
<evidence type="ECO:0000313" key="4">
    <source>
        <dbReference type="Proteomes" id="UP001183648"/>
    </source>
</evidence>
<keyword evidence="4" id="KW-1185">Reference proteome</keyword>
<feature type="signal peptide" evidence="2">
    <location>
        <begin position="1"/>
        <end position="28"/>
    </location>
</feature>
<keyword evidence="2" id="KW-0732">Signal</keyword>
<protein>
    <submittedName>
        <fullName evidence="3">Cu-Zn family superoxide dismutase</fullName>
        <ecNumber evidence="3">1.15.1.1</ecNumber>
    </submittedName>
</protein>
<evidence type="ECO:0000256" key="2">
    <source>
        <dbReference type="SAM" id="SignalP"/>
    </source>
</evidence>
<comment type="similarity">
    <text evidence="1">Belongs to the Cu-Zn superoxide dismutase family.</text>
</comment>
<dbReference type="Gene3D" id="2.60.40.200">
    <property type="entry name" value="Superoxide dismutase, copper/zinc binding domain"/>
    <property type="match status" value="1"/>
</dbReference>
<keyword evidence="3" id="KW-0560">Oxidoreductase</keyword>
<dbReference type="EMBL" id="JAVDYG010000001">
    <property type="protein sequence ID" value="MDR7361921.1"/>
    <property type="molecule type" value="Genomic_DNA"/>
</dbReference>
<reference evidence="3 4" key="1">
    <citation type="submission" date="2023-07" db="EMBL/GenBank/DDBJ databases">
        <title>Sequencing the genomes of 1000 actinobacteria strains.</title>
        <authorList>
            <person name="Klenk H.-P."/>
        </authorList>
    </citation>
    <scope>NUCLEOTIDE SEQUENCE [LARGE SCALE GENOMIC DNA]</scope>
    <source>
        <strain evidence="3 4">DSM 19426</strain>
    </source>
</reference>
<accession>A0ABU2BTF9</accession>
<dbReference type="EC" id="1.15.1.1" evidence="3"/>
<dbReference type="InterPro" id="IPR036423">
    <property type="entry name" value="SOD-like_Cu/Zn_dom_sf"/>
</dbReference>
<evidence type="ECO:0000256" key="1">
    <source>
        <dbReference type="ARBA" id="ARBA00010457"/>
    </source>
</evidence>
<dbReference type="GO" id="GO:0004784">
    <property type="term" value="F:superoxide dismutase activity"/>
    <property type="evidence" value="ECO:0007669"/>
    <property type="project" value="UniProtKB-EC"/>
</dbReference>
<feature type="chain" id="PRO_5047022243" evidence="2">
    <location>
        <begin position="29"/>
        <end position="180"/>
    </location>
</feature>
<sequence>MRTRATRHLALAAGVAGVAVFAASPALAGADHARAAGPWTTYSADVPAGATGRVTAVYDAAGRTVIMLHVKGLKPLTEYGAHAHVNACGLTGAAAGPHWQHVPDPITPSVDPTYANPRNEVWLDLTTDEDGNGVAQSKQDWQFAPDWRPRSVVLHAQHTSTAPGTAGTAGARLGCLNVDF</sequence>
<dbReference type="Proteomes" id="UP001183648">
    <property type="component" value="Unassembled WGS sequence"/>
</dbReference>
<comment type="caution">
    <text evidence="3">The sequence shown here is derived from an EMBL/GenBank/DDBJ whole genome shotgun (WGS) entry which is preliminary data.</text>
</comment>
<proteinExistence type="inferred from homology"/>
<dbReference type="SUPFAM" id="SSF49329">
    <property type="entry name" value="Cu,Zn superoxide dismutase-like"/>
    <property type="match status" value="1"/>
</dbReference>